<evidence type="ECO:0000256" key="3">
    <source>
        <dbReference type="ARBA" id="ARBA00022475"/>
    </source>
</evidence>
<evidence type="ECO:0000256" key="6">
    <source>
        <dbReference type="ARBA" id="ARBA00023136"/>
    </source>
</evidence>
<keyword evidence="6 7" id="KW-0472">Membrane</keyword>
<accession>A0ABS2QM66</accession>
<dbReference type="RefSeq" id="WP_204546265.1">
    <property type="nucleotide sequence ID" value="NZ_JAFBFI010000020.1"/>
</dbReference>
<evidence type="ECO:0000256" key="4">
    <source>
        <dbReference type="ARBA" id="ARBA00022692"/>
    </source>
</evidence>
<protein>
    <submittedName>
        <fullName evidence="8">Membrane protein YeaQ/YmgE (Transglycosylase-associated protein family)</fullName>
    </submittedName>
</protein>
<organism evidence="8 9">
    <name type="scientific">Peribacillus deserti</name>
    <dbReference type="NCBI Taxonomy" id="673318"/>
    <lineage>
        <taxon>Bacteria</taxon>
        <taxon>Bacillati</taxon>
        <taxon>Bacillota</taxon>
        <taxon>Bacilli</taxon>
        <taxon>Bacillales</taxon>
        <taxon>Bacillaceae</taxon>
        <taxon>Peribacillus</taxon>
    </lineage>
</organism>
<feature type="transmembrane region" description="Helical" evidence="7">
    <location>
        <begin position="58"/>
        <end position="78"/>
    </location>
</feature>
<name>A0ABS2QM66_9BACI</name>
<evidence type="ECO:0000313" key="8">
    <source>
        <dbReference type="EMBL" id="MBM7694258.1"/>
    </source>
</evidence>
<dbReference type="Proteomes" id="UP000823486">
    <property type="component" value="Unassembled WGS sequence"/>
</dbReference>
<reference evidence="8 9" key="1">
    <citation type="submission" date="2021-01" db="EMBL/GenBank/DDBJ databases">
        <title>Genomic Encyclopedia of Type Strains, Phase IV (KMG-IV): sequencing the most valuable type-strain genomes for metagenomic binning, comparative biology and taxonomic classification.</title>
        <authorList>
            <person name="Goeker M."/>
        </authorList>
    </citation>
    <scope>NUCLEOTIDE SEQUENCE [LARGE SCALE GENOMIC DNA]</scope>
    <source>
        <strain evidence="8 9">DSM 105482</strain>
    </source>
</reference>
<dbReference type="PANTHER" id="PTHR33884:SF3">
    <property type="entry name" value="UPF0410 PROTEIN YMGE"/>
    <property type="match status" value="1"/>
</dbReference>
<keyword evidence="5 7" id="KW-1133">Transmembrane helix</keyword>
<dbReference type="PANTHER" id="PTHR33884">
    <property type="entry name" value="UPF0410 PROTEIN YMGE"/>
    <property type="match status" value="1"/>
</dbReference>
<dbReference type="EMBL" id="JAFBFI010000020">
    <property type="protein sequence ID" value="MBM7694258.1"/>
    <property type="molecule type" value="Genomic_DNA"/>
</dbReference>
<comment type="similarity">
    <text evidence="2">Belongs to the UPF0410 family.</text>
</comment>
<comment type="subcellular location">
    <subcellularLocation>
        <location evidence="1">Cell membrane</location>
        <topology evidence="1">Multi-pass membrane protein</topology>
    </subcellularLocation>
</comment>
<evidence type="ECO:0000256" key="1">
    <source>
        <dbReference type="ARBA" id="ARBA00004651"/>
    </source>
</evidence>
<keyword evidence="3" id="KW-1003">Cell membrane</keyword>
<evidence type="ECO:0000256" key="5">
    <source>
        <dbReference type="ARBA" id="ARBA00022989"/>
    </source>
</evidence>
<keyword evidence="4 7" id="KW-0812">Transmembrane</keyword>
<evidence type="ECO:0000256" key="7">
    <source>
        <dbReference type="SAM" id="Phobius"/>
    </source>
</evidence>
<evidence type="ECO:0000313" key="9">
    <source>
        <dbReference type="Proteomes" id="UP000823486"/>
    </source>
</evidence>
<comment type="caution">
    <text evidence="8">The sequence shown here is derived from an EMBL/GenBank/DDBJ whole genome shotgun (WGS) entry which is preliminary data.</text>
</comment>
<keyword evidence="9" id="KW-1185">Reference proteome</keyword>
<gene>
    <name evidence="8" type="ORF">JOC77_003702</name>
</gene>
<feature type="transmembrane region" description="Helical" evidence="7">
    <location>
        <begin position="6"/>
        <end position="26"/>
    </location>
</feature>
<dbReference type="Pfam" id="PF04226">
    <property type="entry name" value="Transgly_assoc"/>
    <property type="match status" value="1"/>
</dbReference>
<dbReference type="InterPro" id="IPR007341">
    <property type="entry name" value="Transgly_assoc"/>
</dbReference>
<proteinExistence type="inferred from homology"/>
<evidence type="ECO:0000256" key="2">
    <source>
        <dbReference type="ARBA" id="ARBA00011006"/>
    </source>
</evidence>
<sequence length="90" mass="9400">MLGIVWSIVIGGLIGWIAQMIIGYGVPGGIVRYIVSGFAGAWLGSMLLGSFGPATGGFAIIPALIGAILFVFILRLFFKGNHSKHSGGYM</sequence>
<feature type="transmembrane region" description="Helical" evidence="7">
    <location>
        <begin position="33"/>
        <end position="52"/>
    </location>
</feature>